<reference evidence="1 2" key="2">
    <citation type="journal article" date="2010" name="Nucleic Acids Res.">
        <title>BeetleBase in 2010: revisions to provide comprehensive genomic information for Tribolium castaneum.</title>
        <authorList>
            <person name="Kim H.S."/>
            <person name="Murphy T."/>
            <person name="Xia J."/>
            <person name="Caragea D."/>
            <person name="Park Y."/>
            <person name="Beeman R.W."/>
            <person name="Lorenzen M.D."/>
            <person name="Butcher S."/>
            <person name="Manak J.R."/>
            <person name="Brown S.J."/>
        </authorList>
    </citation>
    <scope>GENOME REANNOTATION</scope>
    <source>
        <strain evidence="1 2">Georgia GA2</strain>
    </source>
</reference>
<organism evidence="1 2">
    <name type="scientific">Tribolium castaneum</name>
    <name type="common">Red flour beetle</name>
    <dbReference type="NCBI Taxonomy" id="7070"/>
    <lineage>
        <taxon>Eukaryota</taxon>
        <taxon>Metazoa</taxon>
        <taxon>Ecdysozoa</taxon>
        <taxon>Arthropoda</taxon>
        <taxon>Hexapoda</taxon>
        <taxon>Insecta</taxon>
        <taxon>Pterygota</taxon>
        <taxon>Neoptera</taxon>
        <taxon>Endopterygota</taxon>
        <taxon>Coleoptera</taxon>
        <taxon>Polyphaga</taxon>
        <taxon>Cucujiformia</taxon>
        <taxon>Tenebrionidae</taxon>
        <taxon>Tenebrionidae incertae sedis</taxon>
        <taxon>Tribolium</taxon>
    </lineage>
</organism>
<name>D6WAH2_TRICA</name>
<dbReference type="AlphaFoldDB" id="D6WAH2"/>
<keyword evidence="2" id="KW-1185">Reference proteome</keyword>
<dbReference type="HOGENOM" id="CLU_1490887_0_0_1"/>
<dbReference type="Proteomes" id="UP000007266">
    <property type="component" value="Linkage group 2"/>
</dbReference>
<evidence type="ECO:0000313" key="1">
    <source>
        <dbReference type="EMBL" id="EEZ98631.1"/>
    </source>
</evidence>
<reference evidence="1 2" key="1">
    <citation type="journal article" date="2008" name="Nature">
        <title>The genome of the model beetle and pest Tribolium castaneum.</title>
        <authorList>
            <consortium name="Tribolium Genome Sequencing Consortium"/>
            <person name="Richards S."/>
            <person name="Gibbs R.A."/>
            <person name="Weinstock G.M."/>
            <person name="Brown S.J."/>
            <person name="Denell R."/>
            <person name="Beeman R.W."/>
            <person name="Gibbs R."/>
            <person name="Beeman R.W."/>
            <person name="Brown S.J."/>
            <person name="Bucher G."/>
            <person name="Friedrich M."/>
            <person name="Grimmelikhuijzen C.J."/>
            <person name="Klingler M."/>
            <person name="Lorenzen M."/>
            <person name="Richards S."/>
            <person name="Roth S."/>
            <person name="Schroder R."/>
            <person name="Tautz D."/>
            <person name="Zdobnov E.M."/>
            <person name="Muzny D."/>
            <person name="Gibbs R.A."/>
            <person name="Weinstock G.M."/>
            <person name="Attaway T."/>
            <person name="Bell S."/>
            <person name="Buhay C.J."/>
            <person name="Chandrabose M.N."/>
            <person name="Chavez D."/>
            <person name="Clerk-Blankenburg K.P."/>
            <person name="Cree A."/>
            <person name="Dao M."/>
            <person name="Davis C."/>
            <person name="Chacko J."/>
            <person name="Dinh H."/>
            <person name="Dugan-Rocha S."/>
            <person name="Fowler G."/>
            <person name="Garner T.T."/>
            <person name="Garnes J."/>
            <person name="Gnirke A."/>
            <person name="Hawes A."/>
            <person name="Hernandez J."/>
            <person name="Hines S."/>
            <person name="Holder M."/>
            <person name="Hume J."/>
            <person name="Jhangiani S.N."/>
            <person name="Joshi V."/>
            <person name="Khan Z.M."/>
            <person name="Jackson L."/>
            <person name="Kovar C."/>
            <person name="Kowis A."/>
            <person name="Lee S."/>
            <person name="Lewis L.R."/>
            <person name="Margolis J."/>
            <person name="Morgan M."/>
            <person name="Nazareth L.V."/>
            <person name="Nguyen N."/>
            <person name="Okwuonu G."/>
            <person name="Parker D."/>
            <person name="Richards S."/>
            <person name="Ruiz S.J."/>
            <person name="Santibanez J."/>
            <person name="Savard J."/>
            <person name="Scherer S.E."/>
            <person name="Schneider B."/>
            <person name="Sodergren E."/>
            <person name="Tautz D."/>
            <person name="Vattahil S."/>
            <person name="Villasana D."/>
            <person name="White C.S."/>
            <person name="Wright R."/>
            <person name="Park Y."/>
            <person name="Beeman R.W."/>
            <person name="Lord J."/>
            <person name="Oppert B."/>
            <person name="Lorenzen M."/>
            <person name="Brown S."/>
            <person name="Wang L."/>
            <person name="Savard J."/>
            <person name="Tautz D."/>
            <person name="Richards S."/>
            <person name="Weinstock G."/>
            <person name="Gibbs R.A."/>
            <person name="Liu Y."/>
            <person name="Worley K."/>
            <person name="Weinstock G."/>
            <person name="Elsik C.G."/>
            <person name="Reese J.T."/>
            <person name="Elhaik E."/>
            <person name="Landan G."/>
            <person name="Graur D."/>
            <person name="Arensburger P."/>
            <person name="Atkinson P."/>
            <person name="Beeman R.W."/>
            <person name="Beidler J."/>
            <person name="Brown S.J."/>
            <person name="Demuth J.P."/>
            <person name="Drury D.W."/>
            <person name="Du Y.Z."/>
            <person name="Fujiwara H."/>
            <person name="Lorenzen M."/>
            <person name="Maselli V."/>
            <person name="Osanai M."/>
            <person name="Park Y."/>
            <person name="Robertson H.M."/>
            <person name="Tu Z."/>
            <person name="Wang J.J."/>
            <person name="Wang S."/>
            <person name="Richards S."/>
            <person name="Song H."/>
            <person name="Zhang L."/>
            <person name="Sodergren E."/>
            <person name="Werner D."/>
            <person name="Stanke M."/>
            <person name="Morgenstern B."/>
            <person name="Solovyev V."/>
            <person name="Kosarev P."/>
            <person name="Brown G."/>
            <person name="Chen H.C."/>
            <person name="Ermolaeva O."/>
            <person name="Hlavina W."/>
            <person name="Kapustin Y."/>
            <person name="Kiryutin B."/>
            <person name="Kitts P."/>
            <person name="Maglott D."/>
            <person name="Pruitt K."/>
            <person name="Sapojnikov V."/>
            <person name="Souvorov A."/>
            <person name="Mackey A.J."/>
            <person name="Waterhouse R.M."/>
            <person name="Wyder S."/>
            <person name="Zdobnov E.M."/>
            <person name="Zdobnov E.M."/>
            <person name="Wyder S."/>
            <person name="Kriventseva E.V."/>
            <person name="Kadowaki T."/>
            <person name="Bork P."/>
            <person name="Aranda M."/>
            <person name="Bao R."/>
            <person name="Beermann A."/>
            <person name="Berns N."/>
            <person name="Bolognesi R."/>
            <person name="Bonneton F."/>
            <person name="Bopp D."/>
            <person name="Brown S.J."/>
            <person name="Bucher G."/>
            <person name="Butts T."/>
            <person name="Chaumot A."/>
            <person name="Denell R.E."/>
            <person name="Ferrier D.E."/>
            <person name="Friedrich M."/>
            <person name="Gordon C.M."/>
            <person name="Jindra M."/>
            <person name="Klingler M."/>
            <person name="Lan Q."/>
            <person name="Lattorff H.M."/>
            <person name="Laudet V."/>
            <person name="von Levetsow C."/>
            <person name="Liu Z."/>
            <person name="Lutz R."/>
            <person name="Lynch J.A."/>
            <person name="da Fonseca R.N."/>
            <person name="Posnien N."/>
            <person name="Reuter R."/>
            <person name="Roth S."/>
            <person name="Savard J."/>
            <person name="Schinko J.B."/>
            <person name="Schmitt C."/>
            <person name="Schoppmeier M."/>
            <person name="Schroder R."/>
            <person name="Shippy T.D."/>
            <person name="Simonnet F."/>
            <person name="Marques-Souza H."/>
            <person name="Tautz D."/>
            <person name="Tomoyasu Y."/>
            <person name="Trauner J."/>
            <person name="Van der Zee M."/>
            <person name="Vervoort M."/>
            <person name="Wittkopp N."/>
            <person name="Wimmer E.A."/>
            <person name="Yang X."/>
            <person name="Jones A.K."/>
            <person name="Sattelle D.B."/>
            <person name="Ebert P.R."/>
            <person name="Nelson D."/>
            <person name="Scott J.G."/>
            <person name="Beeman R.W."/>
            <person name="Muthukrishnan S."/>
            <person name="Kramer K.J."/>
            <person name="Arakane Y."/>
            <person name="Beeman R.W."/>
            <person name="Zhu Q."/>
            <person name="Hogenkamp D."/>
            <person name="Dixit R."/>
            <person name="Oppert B."/>
            <person name="Jiang H."/>
            <person name="Zou Z."/>
            <person name="Marshall J."/>
            <person name="Elpidina E."/>
            <person name="Vinokurov K."/>
            <person name="Oppert C."/>
            <person name="Zou Z."/>
            <person name="Evans J."/>
            <person name="Lu Z."/>
            <person name="Zhao P."/>
            <person name="Sumathipala N."/>
            <person name="Altincicek B."/>
            <person name="Vilcinskas A."/>
            <person name="Williams M."/>
            <person name="Hultmark D."/>
            <person name="Hetru C."/>
            <person name="Jiang H."/>
            <person name="Grimmelikhuijzen C.J."/>
            <person name="Hauser F."/>
            <person name="Cazzamali G."/>
            <person name="Williamson M."/>
            <person name="Park Y."/>
            <person name="Li B."/>
            <person name="Tanaka Y."/>
            <person name="Predel R."/>
            <person name="Neupert S."/>
            <person name="Schachtner J."/>
            <person name="Verleyen P."/>
            <person name="Raible F."/>
            <person name="Bork P."/>
            <person name="Friedrich M."/>
            <person name="Walden K.K."/>
            <person name="Robertson H.M."/>
            <person name="Angeli S."/>
            <person name="Foret S."/>
            <person name="Bucher G."/>
            <person name="Schuetz S."/>
            <person name="Maleszka R."/>
            <person name="Wimmer E.A."/>
            <person name="Beeman R.W."/>
            <person name="Lorenzen M."/>
            <person name="Tomoyasu Y."/>
            <person name="Miller S.C."/>
            <person name="Grossmann D."/>
            <person name="Bucher G."/>
        </authorList>
    </citation>
    <scope>NUCLEOTIDE SEQUENCE [LARGE SCALE GENOMIC DNA]</scope>
    <source>
        <strain evidence="1 2">Georgia GA2</strain>
    </source>
</reference>
<proteinExistence type="predicted"/>
<protein>
    <submittedName>
        <fullName evidence="1">Uncharacterized protein</fullName>
    </submittedName>
</protein>
<dbReference type="EMBL" id="KQ971312">
    <property type="protein sequence ID" value="EEZ98631.1"/>
    <property type="molecule type" value="Genomic_DNA"/>
</dbReference>
<accession>D6WAH2</accession>
<evidence type="ECO:0000313" key="2">
    <source>
        <dbReference type="Proteomes" id="UP000007266"/>
    </source>
</evidence>
<gene>
    <name evidence="1" type="primary">GLEAN_01155</name>
    <name evidence="1" type="ORF">TcasGA2_TC001155</name>
</gene>
<sequence length="181" mass="20642">MGLIIVARSTLMGYDIANIGKFMQIKLYCFSGGFTWKDKHGQLKRKLVKFKSSSLLNRAFYLCYFSNITSFPVSGLRVNIGDIRKGNFLKTIFLWLYFSEEKNIDVYLVISRCYTSLSGICETFSGRNGSNSKHNTIDIMKTTVSTIAKLTRDFFSILVPGATLRTKRITLISSERNLNRK</sequence>